<proteinExistence type="predicted"/>
<feature type="region of interest" description="Disordered" evidence="6">
    <location>
        <begin position="1"/>
        <end position="28"/>
    </location>
</feature>
<evidence type="ECO:0000256" key="5">
    <source>
        <dbReference type="PROSITE-ProRule" id="PRU00335"/>
    </source>
</evidence>
<dbReference type="PRINTS" id="PR00455">
    <property type="entry name" value="HTHTETR"/>
</dbReference>
<dbReference type="Gene3D" id="1.10.357.10">
    <property type="entry name" value="Tetracycline Repressor, domain 2"/>
    <property type="match status" value="1"/>
</dbReference>
<sequence length="227" mass="25270">MTAATAEPNAGGPSGEPASAPRLTKGQRTRQRILASALDLFRERGFQAVSLRDIGARAGITHVTVLHYFPSKDELLTELMVHRDDVERDHLSDFVLGNSDPYDPRWRGLRNPALRWFMSRLEGNESEPQAAPLFLRIAMEATAEDHSAHDHFVRRYELVRRMLSDALTDEFAHHPDRTVAVSPMTAAEQLMAISDGTTFQEVYCADATPIVDSAWAYLRLIGVAGES</sequence>
<dbReference type="AlphaFoldDB" id="A0A5B8M6C6"/>
<dbReference type="InterPro" id="IPR001647">
    <property type="entry name" value="HTH_TetR"/>
</dbReference>
<feature type="DNA-binding region" description="H-T-H motif" evidence="5">
    <location>
        <begin position="50"/>
        <end position="69"/>
    </location>
</feature>
<dbReference type="Proteomes" id="UP000320216">
    <property type="component" value="Chromosome"/>
</dbReference>
<dbReference type="Pfam" id="PF00440">
    <property type="entry name" value="TetR_N"/>
    <property type="match status" value="1"/>
</dbReference>
<organism evidence="8 9">
    <name type="scientific">Humibacter ginsenosidimutans</name>
    <dbReference type="NCBI Taxonomy" id="2599293"/>
    <lineage>
        <taxon>Bacteria</taxon>
        <taxon>Bacillati</taxon>
        <taxon>Actinomycetota</taxon>
        <taxon>Actinomycetes</taxon>
        <taxon>Micrococcales</taxon>
        <taxon>Microbacteriaceae</taxon>
        <taxon>Humibacter</taxon>
    </lineage>
</organism>
<name>A0A5B8M6C6_9MICO</name>
<reference evidence="8 9" key="1">
    <citation type="submission" date="2019-07" db="EMBL/GenBank/DDBJ databases">
        <title>Full genome sequence of Humibacter sp. WJ7-1.</title>
        <authorList>
            <person name="Im W.-T."/>
        </authorList>
    </citation>
    <scope>NUCLEOTIDE SEQUENCE [LARGE SCALE GENOMIC DNA]</scope>
    <source>
        <strain evidence="8 9">WJ7-1</strain>
    </source>
</reference>
<evidence type="ECO:0000313" key="9">
    <source>
        <dbReference type="Proteomes" id="UP000320216"/>
    </source>
</evidence>
<evidence type="ECO:0000256" key="6">
    <source>
        <dbReference type="SAM" id="MobiDB-lite"/>
    </source>
</evidence>
<keyword evidence="3 5" id="KW-0238">DNA-binding</keyword>
<evidence type="ECO:0000256" key="2">
    <source>
        <dbReference type="ARBA" id="ARBA00023015"/>
    </source>
</evidence>
<dbReference type="InterPro" id="IPR009057">
    <property type="entry name" value="Homeodomain-like_sf"/>
</dbReference>
<dbReference type="GO" id="GO:0000976">
    <property type="term" value="F:transcription cis-regulatory region binding"/>
    <property type="evidence" value="ECO:0007669"/>
    <property type="project" value="TreeGrafter"/>
</dbReference>
<dbReference type="GO" id="GO:0003700">
    <property type="term" value="F:DNA-binding transcription factor activity"/>
    <property type="evidence" value="ECO:0007669"/>
    <property type="project" value="TreeGrafter"/>
</dbReference>
<dbReference type="RefSeq" id="WP_146321093.1">
    <property type="nucleotide sequence ID" value="NZ_CP042305.1"/>
</dbReference>
<dbReference type="KEGG" id="huw:FPZ11_11620"/>
<feature type="domain" description="HTH tetR-type" evidence="7">
    <location>
        <begin position="27"/>
        <end position="87"/>
    </location>
</feature>
<keyword evidence="9" id="KW-1185">Reference proteome</keyword>
<keyword evidence="1" id="KW-0678">Repressor</keyword>
<dbReference type="EMBL" id="CP042305">
    <property type="protein sequence ID" value="QDZ15325.1"/>
    <property type="molecule type" value="Genomic_DNA"/>
</dbReference>
<dbReference type="SUPFAM" id="SSF46689">
    <property type="entry name" value="Homeodomain-like"/>
    <property type="match status" value="1"/>
</dbReference>
<dbReference type="PROSITE" id="PS50977">
    <property type="entry name" value="HTH_TETR_2"/>
    <property type="match status" value="1"/>
</dbReference>
<keyword evidence="4" id="KW-0804">Transcription</keyword>
<dbReference type="OrthoDB" id="7505659at2"/>
<evidence type="ECO:0000259" key="7">
    <source>
        <dbReference type="PROSITE" id="PS50977"/>
    </source>
</evidence>
<evidence type="ECO:0000256" key="3">
    <source>
        <dbReference type="ARBA" id="ARBA00023125"/>
    </source>
</evidence>
<dbReference type="InterPro" id="IPR050109">
    <property type="entry name" value="HTH-type_TetR-like_transc_reg"/>
</dbReference>
<keyword evidence="2" id="KW-0805">Transcription regulation</keyword>
<protein>
    <submittedName>
        <fullName evidence="8">TetR/AcrR family transcriptional regulator</fullName>
    </submittedName>
</protein>
<gene>
    <name evidence="8" type="ORF">FPZ11_11620</name>
</gene>
<dbReference type="PANTHER" id="PTHR30055:SF175">
    <property type="entry name" value="HTH-TYPE TRANSCRIPTIONAL REPRESSOR KSTR2"/>
    <property type="match status" value="1"/>
</dbReference>
<evidence type="ECO:0000313" key="8">
    <source>
        <dbReference type="EMBL" id="QDZ15325.1"/>
    </source>
</evidence>
<evidence type="ECO:0000256" key="4">
    <source>
        <dbReference type="ARBA" id="ARBA00023163"/>
    </source>
</evidence>
<evidence type="ECO:0000256" key="1">
    <source>
        <dbReference type="ARBA" id="ARBA00022491"/>
    </source>
</evidence>
<accession>A0A5B8M6C6</accession>
<dbReference type="PANTHER" id="PTHR30055">
    <property type="entry name" value="HTH-TYPE TRANSCRIPTIONAL REGULATOR RUTR"/>
    <property type="match status" value="1"/>
</dbReference>